<dbReference type="AlphaFoldDB" id="A0A1H0LF43"/>
<feature type="transmembrane region" description="Helical" evidence="1">
    <location>
        <begin position="12"/>
        <end position="39"/>
    </location>
</feature>
<dbReference type="OrthoDB" id="7277252at2"/>
<name>A0A1H0LF43_9HYPH</name>
<evidence type="ECO:0000313" key="2">
    <source>
        <dbReference type="EMBL" id="SDO66641.1"/>
    </source>
</evidence>
<evidence type="ECO:0000313" key="3">
    <source>
        <dbReference type="Proteomes" id="UP000198793"/>
    </source>
</evidence>
<proteinExistence type="predicted"/>
<protein>
    <submittedName>
        <fullName evidence="2">Uncharacterized protein</fullName>
    </submittedName>
</protein>
<gene>
    <name evidence="2" type="ORF">SAMN05192530_1105</name>
</gene>
<reference evidence="2 3" key="1">
    <citation type="submission" date="2016-10" db="EMBL/GenBank/DDBJ databases">
        <authorList>
            <person name="de Groot N.N."/>
        </authorList>
    </citation>
    <scope>NUCLEOTIDE SEQUENCE [LARGE SCALE GENOMIC DNA]</scope>
    <source>
        <strain evidence="3">L7-484,KACC 16230,DSM 25025</strain>
    </source>
</reference>
<organism evidence="2 3">
    <name type="scientific">Aureimonas jatrophae</name>
    <dbReference type="NCBI Taxonomy" id="1166073"/>
    <lineage>
        <taxon>Bacteria</taxon>
        <taxon>Pseudomonadati</taxon>
        <taxon>Pseudomonadota</taxon>
        <taxon>Alphaproteobacteria</taxon>
        <taxon>Hyphomicrobiales</taxon>
        <taxon>Aurantimonadaceae</taxon>
        <taxon>Aureimonas</taxon>
    </lineage>
</organism>
<evidence type="ECO:0000256" key="1">
    <source>
        <dbReference type="SAM" id="Phobius"/>
    </source>
</evidence>
<feature type="transmembrane region" description="Helical" evidence="1">
    <location>
        <begin position="51"/>
        <end position="73"/>
    </location>
</feature>
<feature type="transmembrane region" description="Helical" evidence="1">
    <location>
        <begin position="85"/>
        <end position="106"/>
    </location>
</feature>
<accession>A0A1H0LF43</accession>
<dbReference type="EMBL" id="FNIT01000010">
    <property type="protein sequence ID" value="SDO66641.1"/>
    <property type="molecule type" value="Genomic_DNA"/>
</dbReference>
<keyword evidence="3" id="KW-1185">Reference proteome</keyword>
<dbReference type="PROSITE" id="PS51257">
    <property type="entry name" value="PROKAR_LIPOPROTEIN"/>
    <property type="match status" value="1"/>
</dbReference>
<dbReference type="RefSeq" id="WP_090676083.1">
    <property type="nucleotide sequence ID" value="NZ_FNIT01000010.1"/>
</dbReference>
<keyword evidence="1" id="KW-0472">Membrane</keyword>
<keyword evidence="1" id="KW-0812">Transmembrane</keyword>
<dbReference type="Proteomes" id="UP000198793">
    <property type="component" value="Unassembled WGS sequence"/>
</dbReference>
<sequence>MTLRGSGADLLLLCAGLTVWASAFLSLYALLSLGCAYGWEDRVLGPISLQRAALVTNWSLHLALNAALVIWARRRARQREGDPEAFLAKVSVVANIVALLATFVNFSPLLPLSTCL</sequence>
<dbReference type="STRING" id="1166073.SAMN05192530_1105"/>
<keyword evidence="1" id="KW-1133">Transmembrane helix</keyword>